<dbReference type="AlphaFoldDB" id="A0A4C1U1G4"/>
<proteinExistence type="predicted"/>
<sequence>MENVHCCACIIGMIPPELGYSVAGSECCQIPPCIDPECSSVMRTSGATDNQHRPNSCERINVVCKRMAGLGSKSVVLRWAGLETRHSQGSQRYMRNEFEDNEDHLRRRSRTSRYLCAWTPAANRVHVEAVGKELFRNTALKRKRQRINIVFCCRTPRRYHVTWIAHVVIEMMTTVVKSFKPTLSQRGKLNIDTFKSVLRAVALHGINLA</sequence>
<organism evidence="1 2">
    <name type="scientific">Eumeta variegata</name>
    <name type="common">Bagworm moth</name>
    <name type="synonym">Eumeta japonica</name>
    <dbReference type="NCBI Taxonomy" id="151549"/>
    <lineage>
        <taxon>Eukaryota</taxon>
        <taxon>Metazoa</taxon>
        <taxon>Ecdysozoa</taxon>
        <taxon>Arthropoda</taxon>
        <taxon>Hexapoda</taxon>
        <taxon>Insecta</taxon>
        <taxon>Pterygota</taxon>
        <taxon>Neoptera</taxon>
        <taxon>Endopterygota</taxon>
        <taxon>Lepidoptera</taxon>
        <taxon>Glossata</taxon>
        <taxon>Ditrysia</taxon>
        <taxon>Tineoidea</taxon>
        <taxon>Psychidae</taxon>
        <taxon>Oiketicinae</taxon>
        <taxon>Eumeta</taxon>
    </lineage>
</organism>
<keyword evidence="2" id="KW-1185">Reference proteome</keyword>
<evidence type="ECO:0000313" key="2">
    <source>
        <dbReference type="Proteomes" id="UP000299102"/>
    </source>
</evidence>
<gene>
    <name evidence="1" type="ORF">EVAR_5559_1</name>
</gene>
<comment type="caution">
    <text evidence="1">The sequence shown here is derived from an EMBL/GenBank/DDBJ whole genome shotgun (WGS) entry which is preliminary data.</text>
</comment>
<protein>
    <submittedName>
        <fullName evidence="1">Uncharacterized protein</fullName>
    </submittedName>
</protein>
<evidence type="ECO:0000313" key="1">
    <source>
        <dbReference type="EMBL" id="GBP20129.1"/>
    </source>
</evidence>
<accession>A0A4C1U1G4</accession>
<dbReference type="Proteomes" id="UP000299102">
    <property type="component" value="Unassembled WGS sequence"/>
</dbReference>
<dbReference type="EMBL" id="BGZK01000115">
    <property type="protein sequence ID" value="GBP20129.1"/>
    <property type="molecule type" value="Genomic_DNA"/>
</dbReference>
<name>A0A4C1U1G4_EUMVA</name>
<reference evidence="1 2" key="1">
    <citation type="journal article" date="2019" name="Commun. Biol.">
        <title>The bagworm genome reveals a unique fibroin gene that provides high tensile strength.</title>
        <authorList>
            <person name="Kono N."/>
            <person name="Nakamura H."/>
            <person name="Ohtoshi R."/>
            <person name="Tomita M."/>
            <person name="Numata K."/>
            <person name="Arakawa K."/>
        </authorList>
    </citation>
    <scope>NUCLEOTIDE SEQUENCE [LARGE SCALE GENOMIC DNA]</scope>
</reference>